<protein>
    <recommendedName>
        <fullName evidence="3">Accessory Sec system protein Asp3</fullName>
    </recommendedName>
</protein>
<dbReference type="AlphaFoldDB" id="A0A0R1RNP0"/>
<organism evidence="1 2">
    <name type="scientific">Paucilactobacillus oligofermentans DSM 15707 = LMG 22743</name>
    <dbReference type="NCBI Taxonomy" id="1423778"/>
    <lineage>
        <taxon>Bacteria</taxon>
        <taxon>Bacillati</taxon>
        <taxon>Bacillota</taxon>
        <taxon>Bacilli</taxon>
        <taxon>Lactobacillales</taxon>
        <taxon>Lactobacillaceae</taxon>
        <taxon>Paucilactobacillus</taxon>
    </lineage>
</organism>
<dbReference type="STRING" id="1423778.FC70_GL001352"/>
<dbReference type="Proteomes" id="UP000051697">
    <property type="component" value="Unassembled WGS sequence"/>
</dbReference>
<sequence length="249" mass="28154">MMDKTIYALEWPTNGTDTYGYGAVIDYLPNGEVHFKNERVSPGLAVHRWRQTNESIHFLQSFFLPLLVPGQEYQLRADIEVTPSDSLGLQIQFFDEAGLVIDECLVRTSQVDFVVPAGMVSYEIDLINLNTVEFNFHNLILGKKELMAATQIQRSSQADVQFVLQHGDSNQADVALINRGTTLIPLIYRPNRQTVMVRVKRNQLTDVSKIKLFKKQVTTILTENNLKLGNVSAQGESLSKIRKILETSK</sequence>
<evidence type="ECO:0008006" key="3">
    <source>
        <dbReference type="Google" id="ProtNLM"/>
    </source>
</evidence>
<dbReference type="EMBL" id="AZFE01000031">
    <property type="protein sequence ID" value="KRL55746.1"/>
    <property type="molecule type" value="Genomic_DNA"/>
</dbReference>
<accession>A0A0R1RNP0</accession>
<proteinExistence type="predicted"/>
<comment type="caution">
    <text evidence="1">The sequence shown here is derived from an EMBL/GenBank/DDBJ whole genome shotgun (WGS) entry which is preliminary data.</text>
</comment>
<reference evidence="1 2" key="1">
    <citation type="journal article" date="2015" name="Genome Announc.">
        <title>Expanding the biotechnology potential of lactobacilli through comparative genomics of 213 strains and associated genera.</title>
        <authorList>
            <person name="Sun Z."/>
            <person name="Harris H.M."/>
            <person name="McCann A."/>
            <person name="Guo C."/>
            <person name="Argimon S."/>
            <person name="Zhang W."/>
            <person name="Yang X."/>
            <person name="Jeffery I.B."/>
            <person name="Cooney J.C."/>
            <person name="Kagawa T.F."/>
            <person name="Liu W."/>
            <person name="Song Y."/>
            <person name="Salvetti E."/>
            <person name="Wrobel A."/>
            <person name="Rasinkangas P."/>
            <person name="Parkhill J."/>
            <person name="Rea M.C."/>
            <person name="O'Sullivan O."/>
            <person name="Ritari J."/>
            <person name="Douillard F.P."/>
            <person name="Paul Ross R."/>
            <person name="Yang R."/>
            <person name="Briner A.E."/>
            <person name="Felis G.E."/>
            <person name="de Vos W.M."/>
            <person name="Barrangou R."/>
            <person name="Klaenhammer T.R."/>
            <person name="Caufield P.W."/>
            <person name="Cui Y."/>
            <person name="Zhang H."/>
            <person name="O'Toole P.W."/>
        </authorList>
    </citation>
    <scope>NUCLEOTIDE SEQUENCE [LARGE SCALE GENOMIC DNA]</scope>
    <source>
        <strain evidence="1 2">DSM 15707</strain>
    </source>
</reference>
<dbReference type="InterPro" id="IPR022259">
    <property type="entry name" value="Acessory_Sec_prot_Asp3"/>
</dbReference>
<keyword evidence="2" id="KW-1185">Reference proteome</keyword>
<name>A0A0R1RNP0_9LACO</name>
<dbReference type="GO" id="GO:0015031">
    <property type="term" value="P:protein transport"/>
    <property type="evidence" value="ECO:0007669"/>
    <property type="project" value="InterPro"/>
</dbReference>
<dbReference type="NCBIfam" id="TIGR03711">
    <property type="entry name" value="acc_sec_asp3"/>
    <property type="match status" value="1"/>
</dbReference>
<gene>
    <name evidence="1" type="ORF">FC70_GL001352</name>
</gene>
<dbReference type="PATRIC" id="fig|1423778.4.peg.1388"/>
<dbReference type="OrthoDB" id="2042927at2"/>
<evidence type="ECO:0000313" key="2">
    <source>
        <dbReference type="Proteomes" id="UP000051697"/>
    </source>
</evidence>
<dbReference type="Pfam" id="PF15432">
    <property type="entry name" value="Sec-ASP3"/>
    <property type="match status" value="1"/>
</dbReference>
<evidence type="ECO:0000313" key="1">
    <source>
        <dbReference type="EMBL" id="KRL55746.1"/>
    </source>
</evidence>